<dbReference type="AlphaFoldDB" id="A0A3L9MFA8"/>
<reference evidence="2 3" key="1">
    <citation type="submission" date="2018-10" db="EMBL/GenBank/DDBJ databases">
        <authorList>
            <person name="Chen X."/>
        </authorList>
    </citation>
    <scope>NUCLEOTIDE SEQUENCE [LARGE SCALE GENOMIC DNA]</scope>
    <source>
        <strain evidence="2 3">YIM 102668</strain>
    </source>
</reference>
<protein>
    <submittedName>
        <fullName evidence="2">Uncharacterized protein</fullName>
    </submittedName>
</protein>
<keyword evidence="3" id="KW-1185">Reference proteome</keyword>
<feature type="transmembrane region" description="Helical" evidence="1">
    <location>
        <begin position="50"/>
        <end position="69"/>
    </location>
</feature>
<evidence type="ECO:0000313" key="2">
    <source>
        <dbReference type="EMBL" id="RLZ11521.1"/>
    </source>
</evidence>
<accession>A0A3L9MFA8</accession>
<organism evidence="2 3">
    <name type="scientific">Faecalibacter macacae</name>
    <dbReference type="NCBI Taxonomy" id="1859289"/>
    <lineage>
        <taxon>Bacteria</taxon>
        <taxon>Pseudomonadati</taxon>
        <taxon>Bacteroidota</taxon>
        <taxon>Flavobacteriia</taxon>
        <taxon>Flavobacteriales</taxon>
        <taxon>Weeksellaceae</taxon>
        <taxon>Faecalibacter</taxon>
    </lineage>
</organism>
<proteinExistence type="predicted"/>
<feature type="transmembrane region" description="Helical" evidence="1">
    <location>
        <begin position="20"/>
        <end position="38"/>
    </location>
</feature>
<dbReference type="Proteomes" id="UP000275348">
    <property type="component" value="Unassembled WGS sequence"/>
</dbReference>
<name>A0A3L9MFA8_9FLAO</name>
<sequence>MLEFKVTVIFEGLILKLYKALGYSFHWLILTLSFYSKEEKDKIIEEDKSYHVWIGFILMILLIGLYFYLKNKT</sequence>
<evidence type="ECO:0000256" key="1">
    <source>
        <dbReference type="SAM" id="Phobius"/>
    </source>
</evidence>
<dbReference type="RefSeq" id="WP_121934202.1">
    <property type="nucleotide sequence ID" value="NZ_RDOJ01000005.1"/>
</dbReference>
<dbReference type="EMBL" id="RDOJ01000005">
    <property type="protein sequence ID" value="RLZ11521.1"/>
    <property type="molecule type" value="Genomic_DNA"/>
</dbReference>
<keyword evidence="1" id="KW-0472">Membrane</keyword>
<evidence type="ECO:0000313" key="3">
    <source>
        <dbReference type="Proteomes" id="UP000275348"/>
    </source>
</evidence>
<comment type="caution">
    <text evidence="2">The sequence shown here is derived from an EMBL/GenBank/DDBJ whole genome shotgun (WGS) entry which is preliminary data.</text>
</comment>
<keyword evidence="1" id="KW-1133">Transmembrane helix</keyword>
<gene>
    <name evidence="2" type="ORF">EAH69_05630</name>
</gene>
<keyword evidence="1" id="KW-0812">Transmembrane</keyword>